<gene>
    <name evidence="1" type="primary">OSJNBa0007H12.35</name>
</gene>
<evidence type="ECO:0000313" key="2">
    <source>
        <dbReference type="Proteomes" id="UP000000763"/>
    </source>
</evidence>
<dbReference type="Proteomes" id="UP000000763">
    <property type="component" value="Chromosome 7"/>
</dbReference>
<keyword evidence="1" id="KW-0418">Kinase</keyword>
<dbReference type="GO" id="GO:0016301">
    <property type="term" value="F:kinase activity"/>
    <property type="evidence" value="ECO:0007669"/>
    <property type="project" value="UniProtKB-KW"/>
</dbReference>
<evidence type="ECO:0000313" key="1">
    <source>
        <dbReference type="EMBL" id="BAC83653.1"/>
    </source>
</evidence>
<reference evidence="2" key="2">
    <citation type="journal article" date="2008" name="Nucleic Acids Res.">
        <title>The rice annotation project database (RAP-DB): 2008 update.</title>
        <authorList>
            <consortium name="The rice annotation project (RAP)"/>
        </authorList>
    </citation>
    <scope>GENOME REANNOTATION</scope>
    <source>
        <strain evidence="2">cv. Nipponbare</strain>
    </source>
</reference>
<organism evidence="1 2">
    <name type="scientific">Oryza sativa subsp. japonica</name>
    <name type="common">Rice</name>
    <dbReference type="NCBI Taxonomy" id="39947"/>
    <lineage>
        <taxon>Eukaryota</taxon>
        <taxon>Viridiplantae</taxon>
        <taxon>Streptophyta</taxon>
        <taxon>Embryophyta</taxon>
        <taxon>Tracheophyta</taxon>
        <taxon>Spermatophyta</taxon>
        <taxon>Magnoliopsida</taxon>
        <taxon>Liliopsida</taxon>
        <taxon>Poales</taxon>
        <taxon>Poaceae</taxon>
        <taxon>BOP clade</taxon>
        <taxon>Oryzoideae</taxon>
        <taxon>Oryzeae</taxon>
        <taxon>Oryzinae</taxon>
        <taxon>Oryza</taxon>
        <taxon>Oryza sativa</taxon>
    </lineage>
</organism>
<keyword evidence="1" id="KW-0808">Transferase</keyword>
<accession>Q6Z6M7</accession>
<keyword evidence="1" id="KW-0675">Receptor</keyword>
<name>Q6Z6M7_ORYSJ</name>
<sequence>MFEGNFFLSLAIHINFGNPATEPIRYPDDRIWEFDMAHRSNFLVDVVPGTVFVASGELPPQKVMQIAVVGTLGAGGGGEKERERESQIGGGMHVIQLGCHRLRSVGGVRDGRSVVDDGIRMSDGEGTAKRLIGVWTNNRNLTEI</sequence>
<dbReference type="EMBL" id="AP004990">
    <property type="protein sequence ID" value="BAC83653.1"/>
    <property type="molecule type" value="Genomic_DNA"/>
</dbReference>
<proteinExistence type="predicted"/>
<dbReference type="AlphaFoldDB" id="Q6Z6M7"/>
<protein>
    <submittedName>
        <fullName evidence="1">Receptor-like protein kinase-like protein</fullName>
    </submittedName>
</protein>
<reference evidence="2" key="1">
    <citation type="journal article" date="2005" name="Nature">
        <title>The map-based sequence of the rice genome.</title>
        <authorList>
            <consortium name="International rice genome sequencing project (IRGSP)"/>
            <person name="Matsumoto T."/>
            <person name="Wu J."/>
            <person name="Kanamori H."/>
            <person name="Katayose Y."/>
            <person name="Fujisawa M."/>
            <person name="Namiki N."/>
            <person name="Mizuno H."/>
            <person name="Yamamoto K."/>
            <person name="Antonio B.A."/>
            <person name="Baba T."/>
            <person name="Sakata K."/>
            <person name="Nagamura Y."/>
            <person name="Aoki H."/>
            <person name="Arikawa K."/>
            <person name="Arita K."/>
            <person name="Bito T."/>
            <person name="Chiden Y."/>
            <person name="Fujitsuka N."/>
            <person name="Fukunaka R."/>
            <person name="Hamada M."/>
            <person name="Harada C."/>
            <person name="Hayashi A."/>
            <person name="Hijishita S."/>
            <person name="Honda M."/>
            <person name="Hosokawa S."/>
            <person name="Ichikawa Y."/>
            <person name="Idonuma A."/>
            <person name="Iijima M."/>
            <person name="Ikeda M."/>
            <person name="Ikeno M."/>
            <person name="Ito K."/>
            <person name="Ito S."/>
            <person name="Ito T."/>
            <person name="Ito Y."/>
            <person name="Ito Y."/>
            <person name="Iwabuchi A."/>
            <person name="Kamiya K."/>
            <person name="Karasawa W."/>
            <person name="Kurita K."/>
            <person name="Katagiri S."/>
            <person name="Kikuta A."/>
            <person name="Kobayashi H."/>
            <person name="Kobayashi N."/>
            <person name="Machita K."/>
            <person name="Maehara T."/>
            <person name="Masukawa M."/>
            <person name="Mizubayashi T."/>
            <person name="Mukai Y."/>
            <person name="Nagasaki H."/>
            <person name="Nagata Y."/>
            <person name="Naito S."/>
            <person name="Nakashima M."/>
            <person name="Nakama Y."/>
            <person name="Nakamichi Y."/>
            <person name="Nakamura M."/>
            <person name="Meguro A."/>
            <person name="Negishi M."/>
            <person name="Ohta I."/>
            <person name="Ohta T."/>
            <person name="Okamoto M."/>
            <person name="Ono N."/>
            <person name="Saji S."/>
            <person name="Sakaguchi M."/>
            <person name="Sakai K."/>
            <person name="Shibata M."/>
            <person name="Shimokawa T."/>
            <person name="Song J."/>
            <person name="Takazaki Y."/>
            <person name="Terasawa K."/>
            <person name="Tsugane M."/>
            <person name="Tsuji K."/>
            <person name="Ueda S."/>
            <person name="Waki K."/>
            <person name="Yamagata H."/>
            <person name="Yamamoto M."/>
            <person name="Yamamoto S."/>
            <person name="Yamane H."/>
            <person name="Yoshiki S."/>
            <person name="Yoshihara R."/>
            <person name="Yukawa K."/>
            <person name="Zhong H."/>
            <person name="Yano M."/>
            <person name="Yuan Q."/>
            <person name="Ouyang S."/>
            <person name="Liu J."/>
            <person name="Jones K.M."/>
            <person name="Gansberger K."/>
            <person name="Moffat K."/>
            <person name="Hill J."/>
            <person name="Bera J."/>
            <person name="Fadrosh D."/>
            <person name="Jin S."/>
            <person name="Johri S."/>
            <person name="Kim M."/>
            <person name="Overton L."/>
            <person name="Reardon M."/>
            <person name="Tsitrin T."/>
            <person name="Vuong H."/>
            <person name="Weaver B."/>
            <person name="Ciecko A."/>
            <person name="Tallon L."/>
            <person name="Jackson J."/>
            <person name="Pai G."/>
            <person name="Aken S.V."/>
            <person name="Utterback T."/>
            <person name="Reidmuller S."/>
            <person name="Feldblyum T."/>
            <person name="Hsiao J."/>
            <person name="Zismann V."/>
            <person name="Iobst S."/>
            <person name="de Vazeille A.R."/>
            <person name="Buell C.R."/>
            <person name="Ying K."/>
            <person name="Li Y."/>
            <person name="Lu T."/>
            <person name="Huang Y."/>
            <person name="Zhao Q."/>
            <person name="Feng Q."/>
            <person name="Zhang L."/>
            <person name="Zhu J."/>
            <person name="Weng Q."/>
            <person name="Mu J."/>
            <person name="Lu Y."/>
            <person name="Fan D."/>
            <person name="Liu Y."/>
            <person name="Guan J."/>
            <person name="Zhang Y."/>
            <person name="Yu S."/>
            <person name="Liu X."/>
            <person name="Zhang Y."/>
            <person name="Hong G."/>
            <person name="Han B."/>
            <person name="Choisne N."/>
            <person name="Demange N."/>
            <person name="Orjeda G."/>
            <person name="Samain S."/>
            <person name="Cattolico L."/>
            <person name="Pelletier E."/>
            <person name="Couloux A."/>
            <person name="Segurens B."/>
            <person name="Wincker P."/>
            <person name="D'Hont A."/>
            <person name="Scarpelli C."/>
            <person name="Weissenbach J."/>
            <person name="Salanoubat M."/>
            <person name="Quetier F."/>
            <person name="Yu Y."/>
            <person name="Kim H.R."/>
            <person name="Rambo T."/>
            <person name="Currie J."/>
            <person name="Collura K."/>
            <person name="Luo M."/>
            <person name="Yang T."/>
            <person name="Ammiraju J.S.S."/>
            <person name="Engler F."/>
            <person name="Soderlund C."/>
            <person name="Wing R.A."/>
            <person name="Palmer L.E."/>
            <person name="de la Bastide M."/>
            <person name="Spiegel L."/>
            <person name="Nascimento L."/>
            <person name="Zutavern T."/>
            <person name="O'Shaughnessy A."/>
            <person name="Dike S."/>
            <person name="Dedhia N."/>
            <person name="Preston R."/>
            <person name="Balija V."/>
            <person name="McCombie W.R."/>
            <person name="Chow T."/>
            <person name="Chen H."/>
            <person name="Chung M."/>
            <person name="Chen C."/>
            <person name="Shaw J."/>
            <person name="Wu H."/>
            <person name="Hsiao K."/>
            <person name="Chao Y."/>
            <person name="Chu M."/>
            <person name="Cheng C."/>
            <person name="Hour A."/>
            <person name="Lee P."/>
            <person name="Lin S."/>
            <person name="Lin Y."/>
            <person name="Liou J."/>
            <person name="Liu S."/>
            <person name="Hsing Y."/>
            <person name="Raghuvanshi S."/>
            <person name="Mohanty A."/>
            <person name="Bharti A.K."/>
            <person name="Gaur A."/>
            <person name="Gupta V."/>
            <person name="Kumar D."/>
            <person name="Ravi V."/>
            <person name="Vij S."/>
            <person name="Kapur A."/>
            <person name="Khurana P."/>
            <person name="Khurana P."/>
            <person name="Khurana J.P."/>
            <person name="Tyagi A.K."/>
            <person name="Gaikwad K."/>
            <person name="Singh A."/>
            <person name="Dalal V."/>
            <person name="Srivastava S."/>
            <person name="Dixit A."/>
            <person name="Pal A.K."/>
            <person name="Ghazi I.A."/>
            <person name="Yadav M."/>
            <person name="Pandit A."/>
            <person name="Bhargava A."/>
            <person name="Sureshbabu K."/>
            <person name="Batra K."/>
            <person name="Sharma T.R."/>
            <person name="Mohapatra T."/>
            <person name="Singh N.K."/>
            <person name="Messing J."/>
            <person name="Nelson A.B."/>
            <person name="Fuks G."/>
            <person name="Kavchok S."/>
            <person name="Keizer G."/>
            <person name="Linton E."/>
            <person name="Llaca V."/>
            <person name="Song R."/>
            <person name="Tanyolac B."/>
            <person name="Young S."/>
            <person name="Ho-Il K."/>
            <person name="Hahn J.H."/>
            <person name="Sangsakoo G."/>
            <person name="Vanavichit A."/>
            <person name="de Mattos Luiz.A.T."/>
            <person name="Zimmer P.D."/>
            <person name="Malone G."/>
            <person name="Dellagostin O."/>
            <person name="de Oliveira A.C."/>
            <person name="Bevan M."/>
            <person name="Bancroft I."/>
            <person name="Minx P."/>
            <person name="Cordum H."/>
            <person name="Wilson R."/>
            <person name="Cheng Z."/>
            <person name="Jin W."/>
            <person name="Jiang J."/>
            <person name="Leong S.A."/>
            <person name="Iwama H."/>
            <person name="Gojobori T."/>
            <person name="Itoh T."/>
            <person name="Niimura Y."/>
            <person name="Fujii Y."/>
            <person name="Habara T."/>
            <person name="Sakai H."/>
            <person name="Sato Y."/>
            <person name="Wilson G."/>
            <person name="Kumar K."/>
            <person name="McCouch S."/>
            <person name="Juretic N."/>
            <person name="Hoen D."/>
            <person name="Wright S."/>
            <person name="Bruskiewich R."/>
            <person name="Bureau T."/>
            <person name="Miyao A."/>
            <person name="Hirochika H."/>
            <person name="Nishikawa T."/>
            <person name="Kadowaki K."/>
            <person name="Sugiura M."/>
            <person name="Burr B."/>
            <person name="Sasaki T."/>
        </authorList>
    </citation>
    <scope>NUCLEOTIDE SEQUENCE [LARGE SCALE GENOMIC DNA]</scope>
    <source>
        <strain evidence="2">cv. Nipponbare</strain>
    </source>
</reference>